<reference evidence="3" key="1">
    <citation type="submission" date="2022-01" db="EMBL/GenBank/DDBJ databases">
        <title>Nocardioidaceae gen. sp. A5X3R13.</title>
        <authorList>
            <person name="Lopez Marin M.A."/>
            <person name="Uhlik O."/>
        </authorList>
    </citation>
    <scope>NUCLEOTIDE SEQUENCE</scope>
    <source>
        <strain evidence="3">A5X3R13</strain>
    </source>
</reference>
<dbReference type="RefSeq" id="WP_271632925.1">
    <property type="nucleotide sequence ID" value="NZ_CP094970.1"/>
</dbReference>
<dbReference type="AlphaFoldDB" id="A0AA46YK61"/>
<dbReference type="Pfam" id="PF13561">
    <property type="entry name" value="adh_short_C2"/>
    <property type="match status" value="1"/>
</dbReference>
<evidence type="ECO:0000256" key="2">
    <source>
        <dbReference type="ARBA" id="ARBA00023002"/>
    </source>
</evidence>
<keyword evidence="2" id="KW-0560">Oxidoreductase</keyword>
<dbReference type="KEGG" id="sgrg:L0C25_17170"/>
<evidence type="ECO:0000313" key="3">
    <source>
        <dbReference type="EMBL" id="UYM04259.1"/>
    </source>
</evidence>
<sequence>MTDARFEGRVALVTGASRGIGFAIARRLVDEGARVCLTARKPEPLAEAVESLGGSDHAIGIAGKADDADHQGDAVEQTIEAYGRLDHLVNNTGINPAYGPMIDLDLGAAAKIFQVNVLAALAWTQQAYARWMREHGGSVVNVASVAGLKPAPGMGAYGASKRALLHVTEELGVELAPGVRVNSVAPAVVKTDFAKLLYEGKEADVSAGYPMRRLGDPGDIASAVAFLLSDDASWITGQNIVLDGGMTLTGGV</sequence>
<dbReference type="Gene3D" id="3.40.50.720">
    <property type="entry name" value="NAD(P)-binding Rossmann-like Domain"/>
    <property type="match status" value="1"/>
</dbReference>
<evidence type="ECO:0000256" key="1">
    <source>
        <dbReference type="ARBA" id="ARBA00006484"/>
    </source>
</evidence>
<dbReference type="GO" id="GO:0016491">
    <property type="term" value="F:oxidoreductase activity"/>
    <property type="evidence" value="ECO:0007669"/>
    <property type="project" value="UniProtKB-KW"/>
</dbReference>
<dbReference type="PANTHER" id="PTHR43943:SF2">
    <property type="entry name" value="DEHYDROGENASE_REDUCTASE 4"/>
    <property type="match status" value="1"/>
</dbReference>
<dbReference type="Proteomes" id="UP001164390">
    <property type="component" value="Chromosome"/>
</dbReference>
<protein>
    <submittedName>
        <fullName evidence="3">SDR family oxidoreductase</fullName>
    </submittedName>
</protein>
<dbReference type="EMBL" id="CP094970">
    <property type="protein sequence ID" value="UYM04259.1"/>
    <property type="molecule type" value="Genomic_DNA"/>
</dbReference>
<organism evidence="3 4">
    <name type="scientific">Solicola gregarius</name>
    <dbReference type="NCBI Taxonomy" id="2908642"/>
    <lineage>
        <taxon>Bacteria</taxon>
        <taxon>Bacillati</taxon>
        <taxon>Actinomycetota</taxon>
        <taxon>Actinomycetes</taxon>
        <taxon>Propionibacteriales</taxon>
        <taxon>Nocardioidaceae</taxon>
        <taxon>Solicola</taxon>
    </lineage>
</organism>
<keyword evidence="4" id="KW-1185">Reference proteome</keyword>
<proteinExistence type="inferred from homology"/>
<dbReference type="CDD" id="cd05233">
    <property type="entry name" value="SDR_c"/>
    <property type="match status" value="1"/>
</dbReference>
<dbReference type="PRINTS" id="PR00081">
    <property type="entry name" value="GDHRDH"/>
</dbReference>
<dbReference type="InterPro" id="IPR002347">
    <property type="entry name" value="SDR_fam"/>
</dbReference>
<dbReference type="InterPro" id="IPR036291">
    <property type="entry name" value="NAD(P)-bd_dom_sf"/>
</dbReference>
<evidence type="ECO:0000313" key="4">
    <source>
        <dbReference type="Proteomes" id="UP001164390"/>
    </source>
</evidence>
<comment type="similarity">
    <text evidence="1">Belongs to the short-chain dehydrogenases/reductases (SDR) family.</text>
</comment>
<dbReference type="InterPro" id="IPR020904">
    <property type="entry name" value="Sc_DH/Rdtase_CS"/>
</dbReference>
<dbReference type="PROSITE" id="PS00061">
    <property type="entry name" value="ADH_SHORT"/>
    <property type="match status" value="1"/>
</dbReference>
<dbReference type="NCBIfam" id="NF005559">
    <property type="entry name" value="PRK07231.1"/>
    <property type="match status" value="1"/>
</dbReference>
<dbReference type="FunFam" id="3.40.50.720:FF:000084">
    <property type="entry name" value="Short-chain dehydrogenase reductase"/>
    <property type="match status" value="1"/>
</dbReference>
<dbReference type="PRINTS" id="PR00080">
    <property type="entry name" value="SDRFAMILY"/>
</dbReference>
<name>A0AA46YK61_9ACTN</name>
<dbReference type="PANTHER" id="PTHR43943">
    <property type="entry name" value="DEHYDROGENASE/REDUCTASE (SDR FAMILY) MEMBER 4"/>
    <property type="match status" value="1"/>
</dbReference>
<dbReference type="SUPFAM" id="SSF51735">
    <property type="entry name" value="NAD(P)-binding Rossmann-fold domains"/>
    <property type="match status" value="1"/>
</dbReference>
<gene>
    <name evidence="3" type="ORF">L0C25_17170</name>
</gene>
<accession>A0AA46YK61</accession>